<keyword evidence="1" id="KW-0808">Transferase</keyword>
<evidence type="ECO:0000256" key="2">
    <source>
        <dbReference type="SAM" id="MobiDB-lite"/>
    </source>
</evidence>
<dbReference type="Gene3D" id="1.10.10.2670">
    <property type="entry name" value="E3 ubiquitin-protein ligase"/>
    <property type="match status" value="1"/>
</dbReference>
<name>A0A8S0R652_OLEEU</name>
<keyword evidence="6" id="KW-1185">Reference proteome</keyword>
<evidence type="ECO:0000259" key="4">
    <source>
        <dbReference type="Pfam" id="PF22960"/>
    </source>
</evidence>
<dbReference type="Proteomes" id="UP000594638">
    <property type="component" value="Unassembled WGS sequence"/>
</dbReference>
<dbReference type="GO" id="GO:0005737">
    <property type="term" value="C:cytoplasm"/>
    <property type="evidence" value="ECO:0007669"/>
    <property type="project" value="TreeGrafter"/>
</dbReference>
<evidence type="ECO:0000313" key="6">
    <source>
        <dbReference type="Proteomes" id="UP000594638"/>
    </source>
</evidence>
<dbReference type="Pfam" id="PF22960">
    <property type="entry name" value="WHD_UBR1"/>
    <property type="match status" value="1"/>
</dbReference>
<dbReference type="OrthoDB" id="26387at2759"/>
<dbReference type="GO" id="GO:0071596">
    <property type="term" value="P:ubiquitin-dependent protein catabolic process via the N-end rule pathway"/>
    <property type="evidence" value="ECO:0007669"/>
    <property type="project" value="UniProtKB-UniRule"/>
</dbReference>
<dbReference type="EMBL" id="CACTIH010002157">
    <property type="protein sequence ID" value="CAA2974237.1"/>
    <property type="molecule type" value="Genomic_DNA"/>
</dbReference>
<organism evidence="5 6">
    <name type="scientific">Olea europaea subsp. europaea</name>
    <dbReference type="NCBI Taxonomy" id="158383"/>
    <lineage>
        <taxon>Eukaryota</taxon>
        <taxon>Viridiplantae</taxon>
        <taxon>Streptophyta</taxon>
        <taxon>Embryophyta</taxon>
        <taxon>Tracheophyta</taxon>
        <taxon>Spermatophyta</taxon>
        <taxon>Magnoliopsida</taxon>
        <taxon>eudicotyledons</taxon>
        <taxon>Gunneridae</taxon>
        <taxon>Pentapetalae</taxon>
        <taxon>asterids</taxon>
        <taxon>lamiids</taxon>
        <taxon>Lamiales</taxon>
        <taxon>Oleaceae</taxon>
        <taxon>Oleeae</taxon>
        <taxon>Olea</taxon>
    </lineage>
</organism>
<feature type="domain" description="E3 ubiquitin-protein ligase UBR-like C-terminal" evidence="3">
    <location>
        <begin position="1321"/>
        <end position="1778"/>
    </location>
</feature>
<dbReference type="InterPro" id="IPR042065">
    <property type="entry name" value="E3_ELL-like"/>
</dbReference>
<sequence length="1800" mass="202194">MLLEFCRNSESLLSFISVRVYSYPGLLAVLLRAERFLSDGVVGKLHELLLKLIGEPVFKYEFAKVFLSYYPTVVNEAIKENSDNVFKKYQLLSTFSFQILTVPTLTPHLVGEMNLLSVLFGCLERIFISCAGEDGRLQVARLLNLYETTVLVVEHIRFVMSHSVVSKYLCHGGRDLVRTWMRLLVFVQGMNPQKRETGSHIEEENDNIYLLFVLSHSISNILYLLVAGAFSVNTSEETNEDAFFSAYKLDFEDQDSLRHAKVGRLSRESSIGSVIGKKAFDHASNNIPIPSSALWLTFECLRAIENWLVMDNAVGPFSILSSKSKNVSGNNFLALKRKQSKFRRGRPIFKSFTSSNSKLKISSEVFSKRYSSPSRGGFKIGIGLECGRPIGQEAEPRGSDDSMLDGESSTELEGFQVLSFSDWPDVMYDVSSQGISVHVPLHRLLSMVLQRAFKQCYGESASLDMMNARSTDRSSSIYNDFLGHILGGCHPYGFSAYVMEHPLRIRVFCAEVHAGMWRRNGDVPMISSEWYHTVRGSEKGQELDLFLLQCCAALAPADLYVKRILERFGLSNYLSLNLNPSSEHESTLVAEMLTLLIQIVNERRFCGLTTVECLQRELVHKLSIDDATRSQLVKSLPRDLSKIDKLQETLETIAEYSNPSGTTQGMYKLRSAYWKELDLYHPRWNSRDLQAAEERYSRFCNVSALTTQLPKWTKIYNPLRGIAQIATCKTLLQIVRAILFYAAFTDELTPSRAPDRVLLTALHLLVLALDVCQVQKESGDLLCCTNDVLPILAFASEEISMNKYGDQSMLSLLVLLMRVHEKENAEDFMKPGNFCLSSLILNLLKKFAELEPGCMTSLQKLAPELAYQLSLSIPRGNSNDMALASDSEKRKAKARERQAAILEKMRAQQSEFLASISSSSDDEMDGSKSGQLSCDSDVSNSQESAQVICSLCHDPNSRRPISFLVLLQKSRIMSFVDKGPLSWEQVSYAGKEHVSNSTVTIDSSGDSKMVSSSQLMDMVQKTLNDFALMGQTREMTAFLEFIRALFPSIENVQLPCISTDLMEKTAYSLETLEEHVYLMIRGFRASIWDLDSQRSAGNFFTAGFESERSRNCESLLLGKYIAALSIETLDNPSAVEHIRPLSDMTQSESNMLHPECDVFGPPGSDGIYISSCGHAVHQECLDRYLSSLRERYLRRVVFEGGHIVDPDQGEFLCPVCRGLANSVLPALPGDFIKVHPPPAMPTINSMNAGIHLSLLDSKVSSFSLEDALSLLRSAADVSISNELLKAFPFEQFVRTTPNLEPVFRVLSGMCFPGIDKISGSGRVNHPVILWDTLKYTLMSTEIAARSRKNSLTPNCSLGSLYEEFNSSCGFILLLLLNVIQSIRAQNSQSVLLRLRGIQLFAKSVCSGTSPNEMSNNTCPQEGNLLCILENAEADIRYPDVRLWRRASDPVLAHDAFSTSMWILFCLPCPFLSCKDSYLSVVHVCYVVTITQAIITYCNKRRCTISELGFHDCLITDIFKFMEERGEALQCFDSSYINPTYDMKDAIRSLSFPYLRRCALLWKLINQSSRAPFSDVACTLDGSPYTDDDSENVRNIVEELSEVEKLEKMFNIPSLGVIINDEKSRFTAFRWLCHFSEVWGVRKSQLVLKCNPAVPFKLMLLPCLYQDLLQRYIKKHCPDCGDVQEEPALCLLCGKLCSPNWKTCCRESGCQTHAKACGAGIGVFLLIRRTTIFLQRSAREAPWPSPYLDAFGEEDVEMRRGKPLYLNEERYAALTHMVASHGLDRSSKVLQQTTTGSFFMF</sequence>
<dbReference type="PANTHER" id="PTHR21497:SF53">
    <property type="entry name" value="E3 UBIQUITIN-PROTEIN LIGASE PRT6"/>
    <property type="match status" value="1"/>
</dbReference>
<keyword evidence="1" id="KW-0863">Zinc-finger</keyword>
<dbReference type="GO" id="GO:0016567">
    <property type="term" value="P:protein ubiquitination"/>
    <property type="evidence" value="ECO:0007669"/>
    <property type="project" value="UniProtKB-UniRule"/>
</dbReference>
<dbReference type="CDD" id="cd16482">
    <property type="entry name" value="RING-H2_UBR1-like"/>
    <property type="match status" value="1"/>
</dbReference>
<feature type="compositionally biased region" description="Polar residues" evidence="2">
    <location>
        <begin position="928"/>
        <end position="937"/>
    </location>
</feature>
<keyword evidence="1" id="KW-0862">Zinc</keyword>
<comment type="catalytic activity">
    <reaction evidence="1">
        <text>S-ubiquitinyl-[E2 ubiquitin-conjugating enzyme]-L-cysteine + [acceptor protein]-L-lysine = [E2 ubiquitin-conjugating enzyme]-L-cysteine + N(6)-ubiquitinyl-[acceptor protein]-L-lysine.</text>
        <dbReference type="EC" id="2.3.2.27"/>
    </reaction>
</comment>
<dbReference type="Gramene" id="OE9A094353T1">
    <property type="protein sequence ID" value="OE9A094353C1"/>
    <property type="gene ID" value="OE9A094353"/>
</dbReference>
<accession>A0A8S0R652</accession>
<reference evidence="5 6" key="1">
    <citation type="submission" date="2019-12" db="EMBL/GenBank/DDBJ databases">
        <authorList>
            <person name="Alioto T."/>
            <person name="Alioto T."/>
            <person name="Gomez Garrido J."/>
        </authorList>
    </citation>
    <scope>NUCLEOTIDE SEQUENCE [LARGE SCALE GENOMIC DNA]</scope>
</reference>
<proteinExistence type="inferred from homology"/>
<keyword evidence="1" id="KW-0833">Ubl conjugation pathway</keyword>
<evidence type="ECO:0000313" key="5">
    <source>
        <dbReference type="EMBL" id="CAA2974237.1"/>
    </source>
</evidence>
<comment type="caution">
    <text evidence="5">The sequence shown here is derived from an EMBL/GenBank/DDBJ whole genome shotgun (WGS) entry which is preliminary data.</text>
</comment>
<evidence type="ECO:0000259" key="3">
    <source>
        <dbReference type="Pfam" id="PF18995"/>
    </source>
</evidence>
<feature type="domain" description="E3 ubiquitin-protein ligase UBR1-like winged-helix" evidence="4">
    <location>
        <begin position="614"/>
        <end position="701"/>
    </location>
</feature>
<dbReference type="Pfam" id="PF18995">
    <property type="entry name" value="PRT6_C"/>
    <property type="match status" value="1"/>
</dbReference>
<feature type="region of interest" description="Disordered" evidence="2">
    <location>
        <begin position="915"/>
        <end position="937"/>
    </location>
</feature>
<comment type="similarity">
    <text evidence="1">Belongs to the E3 ubiquitin-protein ligase UBR1-like family.</text>
</comment>
<dbReference type="GO" id="GO:0008270">
    <property type="term" value="F:zinc ion binding"/>
    <property type="evidence" value="ECO:0007669"/>
    <property type="project" value="UniProtKB-UniRule"/>
</dbReference>
<dbReference type="InterPro" id="IPR039164">
    <property type="entry name" value="UBR1-like"/>
</dbReference>
<protein>
    <recommendedName>
        <fullName evidence="1">E3 ubiquitin-protein ligase</fullName>
        <ecNumber evidence="1">2.3.2.27</ecNumber>
    </recommendedName>
</protein>
<dbReference type="InterPro" id="IPR044046">
    <property type="entry name" value="E3_ligase_UBR-like_C"/>
</dbReference>
<comment type="pathway">
    <text evidence="1">Protein modification; protein ubiquitination.</text>
</comment>
<gene>
    <name evidence="5" type="ORF">OLEA9_A094353</name>
</gene>
<evidence type="ECO:0000256" key="1">
    <source>
        <dbReference type="RuleBase" id="RU366018"/>
    </source>
</evidence>
<comment type="function">
    <text evidence="1">Ubiquitin ligase protein which is a component of the N-end rule pathway. Recognizes and binds to proteins bearing specific N-terminal residues that are destabilizing according to the N-end rule, leading to their ubiquitination and subsequent degradation.</text>
</comment>
<dbReference type="GO" id="GO:0000151">
    <property type="term" value="C:ubiquitin ligase complex"/>
    <property type="evidence" value="ECO:0007669"/>
    <property type="project" value="TreeGrafter"/>
</dbReference>
<dbReference type="InterPro" id="IPR055194">
    <property type="entry name" value="UBR1-like_WH"/>
</dbReference>
<keyword evidence="1" id="KW-0479">Metal-binding</keyword>
<dbReference type="InterPro" id="IPR036390">
    <property type="entry name" value="WH_DNA-bd_sf"/>
</dbReference>
<dbReference type="GO" id="GO:0061630">
    <property type="term" value="F:ubiquitin protein ligase activity"/>
    <property type="evidence" value="ECO:0007669"/>
    <property type="project" value="UniProtKB-UniRule"/>
</dbReference>
<dbReference type="EC" id="2.3.2.27" evidence="1"/>
<dbReference type="SUPFAM" id="SSF46785">
    <property type="entry name" value="Winged helix' DNA-binding domain"/>
    <property type="match status" value="1"/>
</dbReference>
<dbReference type="PANTHER" id="PTHR21497">
    <property type="entry name" value="UBIQUITIN LIGASE E3 ALPHA-RELATED"/>
    <property type="match status" value="1"/>
</dbReference>